<comment type="caution">
    <text evidence="1">The sequence shown here is derived from an EMBL/GenBank/DDBJ whole genome shotgun (WGS) entry which is preliminary data.</text>
</comment>
<dbReference type="RefSeq" id="WP_378997026.1">
    <property type="nucleotide sequence ID" value="NZ_JBHSMT010000013.1"/>
</dbReference>
<protein>
    <recommendedName>
        <fullName evidence="3">Elongation factor Tu</fullName>
    </recommendedName>
</protein>
<dbReference type="EMBL" id="JBHSMT010000013">
    <property type="protein sequence ID" value="MFC5473992.1"/>
    <property type="molecule type" value="Genomic_DNA"/>
</dbReference>
<gene>
    <name evidence="1" type="ORF">ACFPM8_08465</name>
</gene>
<name>A0ABW0MAM4_9BURK</name>
<evidence type="ECO:0008006" key="3">
    <source>
        <dbReference type="Google" id="ProtNLM"/>
    </source>
</evidence>
<evidence type="ECO:0000313" key="2">
    <source>
        <dbReference type="Proteomes" id="UP001596045"/>
    </source>
</evidence>
<dbReference type="Proteomes" id="UP001596045">
    <property type="component" value="Unassembled WGS sequence"/>
</dbReference>
<reference evidence="2" key="1">
    <citation type="journal article" date="2019" name="Int. J. Syst. Evol. Microbiol.">
        <title>The Global Catalogue of Microorganisms (GCM) 10K type strain sequencing project: providing services to taxonomists for standard genome sequencing and annotation.</title>
        <authorList>
            <consortium name="The Broad Institute Genomics Platform"/>
            <consortium name="The Broad Institute Genome Sequencing Center for Infectious Disease"/>
            <person name="Wu L."/>
            <person name="Ma J."/>
        </authorList>
    </citation>
    <scope>NUCLEOTIDE SEQUENCE [LARGE SCALE GENOMIC DNA]</scope>
    <source>
        <strain evidence="2">JCM 17066</strain>
    </source>
</reference>
<accession>A0ABW0MAM4</accession>
<proteinExistence type="predicted"/>
<evidence type="ECO:0000313" key="1">
    <source>
        <dbReference type="EMBL" id="MFC5473992.1"/>
    </source>
</evidence>
<organism evidence="1 2">
    <name type="scientific">Paraherbaspirillum soli</name>
    <dbReference type="NCBI Taxonomy" id="631222"/>
    <lineage>
        <taxon>Bacteria</taxon>
        <taxon>Pseudomonadati</taxon>
        <taxon>Pseudomonadota</taxon>
        <taxon>Betaproteobacteria</taxon>
        <taxon>Burkholderiales</taxon>
        <taxon>Oxalobacteraceae</taxon>
        <taxon>Paraherbaspirillum</taxon>
    </lineage>
</organism>
<keyword evidence="2" id="KW-1185">Reference proteome</keyword>
<sequence>MQNSPKIIVRLKLYETSKEGGSVPILPPKYGCIVNIDDEFHDARIYISGTSSIEPGQEISLPMQFLWPDLVMPKVSIGKKFLLTEGQRKIGDCEVVAM</sequence>